<dbReference type="Proteomes" id="UP001628156">
    <property type="component" value="Unassembled WGS sequence"/>
</dbReference>
<proteinExistence type="predicted"/>
<accession>A0ABQ0D9N6</accession>
<evidence type="ECO:0000256" key="1">
    <source>
        <dbReference type="SAM" id="Phobius"/>
    </source>
</evidence>
<organism evidence="2 3">
    <name type="scientific">Entamoeba nuttalli</name>
    <dbReference type="NCBI Taxonomy" id="412467"/>
    <lineage>
        <taxon>Eukaryota</taxon>
        <taxon>Amoebozoa</taxon>
        <taxon>Evosea</taxon>
        <taxon>Archamoebae</taxon>
        <taxon>Mastigamoebida</taxon>
        <taxon>Entamoebidae</taxon>
        <taxon>Entamoeba</taxon>
    </lineage>
</organism>
<keyword evidence="3" id="KW-1185">Reference proteome</keyword>
<keyword evidence="1" id="KW-0472">Membrane</keyword>
<protein>
    <submittedName>
        <fullName evidence="2">Uncharacterized protein</fullName>
    </submittedName>
</protein>
<evidence type="ECO:0000313" key="3">
    <source>
        <dbReference type="Proteomes" id="UP001628156"/>
    </source>
</evidence>
<reference evidence="2 3" key="1">
    <citation type="journal article" date="2019" name="PLoS Negl. Trop. Dis.">
        <title>Whole genome sequencing of Entamoeba nuttalli reveals mammalian host-related molecular signatures and a novel octapeptide-repeat surface protein.</title>
        <authorList>
            <person name="Tanaka M."/>
            <person name="Makiuchi T."/>
            <person name="Komiyama T."/>
            <person name="Shiina T."/>
            <person name="Osaki K."/>
            <person name="Tachibana H."/>
        </authorList>
    </citation>
    <scope>NUCLEOTIDE SEQUENCE [LARGE SCALE GENOMIC DNA]</scope>
    <source>
        <strain evidence="2 3">P19-061405</strain>
    </source>
</reference>
<keyword evidence="1" id="KW-0812">Transmembrane</keyword>
<gene>
    <name evidence="2" type="ORF">ENUP19_0038G0033</name>
</gene>
<dbReference type="EMBL" id="BAAFRS010000038">
    <property type="protein sequence ID" value="GAB1219561.1"/>
    <property type="molecule type" value="Genomic_DNA"/>
</dbReference>
<name>A0ABQ0D9N6_9EUKA</name>
<keyword evidence="1" id="KW-1133">Transmembrane helix</keyword>
<comment type="caution">
    <text evidence="2">The sequence shown here is derived from an EMBL/GenBank/DDBJ whole genome shotgun (WGS) entry which is preliminary data.</text>
</comment>
<sequence length="2253" mass="264870">MQHMLQPTKEEDVFNEFKDNIVLQLNVLNAIGTVMKKTDKKVLNKIIPMVGQLIELTKKEKEITQVGLNTSGSLLVLEEIYQTMNEEKSREYVSYIQEVMTIKMPITGMGLYYMSEIIKLYDNIIFVNEEVELLLLEFKHMKEVINKTIETFTVLSTLQENNERSKIIVQEFISLNEEIKKEEIELENKPNMIIDKIRLIIMKHFKYVVSYSKLQKIFLVTSQFFAIRLDNIIQRIQKNKSNLTLIDINDFIFLIQYYINCISLISFYYFTSQWNISSFCNKLFPLLQQTMKLMTDLLHKSHTTQEIFIFLEKYKNELLFISFSIKSIIKDIVELIPSVSFETFKHTVSDFFMIVEEIDQLNIDTSIYDIIERMKKVSLMQKKFQSIISMVVQYDTKDVHFENSINVISQMVNMMGSRNTTKVMVHNQIKNIKQSITEIMIESSLFIPIFSFGIETQKFAYQNNIVCIFSECQQCMKYLSSFIRNSKDGGVYHNYEPMQMISYLKNSYFQKKFCIFPSVSKEITIFFDLLETRKFKTIHEMVQFVYESQMEISNSFTPQTDMIHYCINETKNKISLFLNESLIEKLEEIISKSIIVSKMCQCFILQNQTNEITKYPLSIEKQIKSIKIFSKSGNISLKIIKEPIHELQKILNSLQQSLYSTPFESFGLVSSQCHSSGSSSFFQSLHSICSQKLFSTDSTISSVDSCCTITLDYRFNEIFVLLRESFNIITCFRGNGKKKITKEEFVKFKEKIVNCTEHCFIFFFDLADTQYKQITTNAIEVFKQYIYFISIPTFPKYYNIVSEHMAPTCLSFFSSILRSFYSILSQKLLSVRSEIESLVHHMEPSQVILFTFQKKYKPLIHVIEGYLDYFVLYEPKKNIYPITKFIKWAYKLPTMSFPIDFKPLFMFDIESIKPTKEINSNLLLEKFLTKNTIDVLLNLYGFDNTFRLCLQEDQEIMDIISIISCYQTFITKSSTQFEFITNELNLNSTSIINELTEIQQYVNLPIFVHKIMYGVTKILKYIFPIKRVIFILRKELKKLINSFSKDEEIEENGLKNYLIIIRYYCLLLKYNYINENCNIINKSHYLNINEFISNIFEIIHFLFCQRTFDTSWIMLLKFHISFLFSIQFEKLENLIYPVIFFIIKNQSLDELQQQVINKVIISIKQLLGIELKNYEPINLEVLLKFSQTIVEHYSSIEKFNVVKTLNKLNKKQNKEELDSLILLFYKIICDEMYLNINNELYYSLNKLRKKIVKFYNNLFEEINYTMSLTTLITDYIKLAPMQVKFLWLCLCNVPSSSSLLEIIPLINTISLISNKFQSSIVALYLPTLEKMIKNKESDDKIKQIIYIIISILYQPLGNIVKKSIEFEYHLNCLKILNGSEKIISLIRKEKRGIEKNIFEINCYLQLAYTINNTIMKKELINKFRKIQNEVLTNHILFDQSIIQKLNEMKEISFTFVSSDFFIIFDILHICKSSLMTNKQSSLKQIYRLKLMWCEIEPFTCFFEGNQIPSMTNTIFCNITIENSINKLIKQVMDNNIEQITSFKYIYGVIQYLFRINDFATRHLKIIFDYYSNHDIIDISEKDFNLISCYFSMKQTEKMFVDETEDYEISLCHFIRSLIIPTSLLELKSINHKYNQFNEIYKFSSINIIIDSYRFINVFKMSHLTIKDQFNKIIHFSYALHCLEETIILFKKQTQEVLLLNMILSVIDTLYYRINQKMEIICQCNEFIDLLEEEKVINMILTLICNYTRIVEHFIVLKNICGDHLILPVQLDISSIINIPTLLFSLGQLIIGGVSRGVMYKCVCVISMGLKNEKLWEYARTLGYKSAKTEFTDKLIPDDEELHIFEKVIHSLIQSFHTHQIINKNCYSFEHDNIIGIIRFALLQLFYQFKTNKMTFFYACLNQLCVCLIGLLAIVIEQDQSLNTLMTEVMNYHDYSISLLNEEIEIDVIALFKQMHFILDKVYCIYSPSNSFISDELVSSLIIEKSLFILYTHIKEVVHSLLLSNHSIQTMSYSNYISFICSYNKKLSILIQNFINSFFISYYINNEEIVIHLKHPIISLMQVLSSFSKTTLCPFLQESTITISSLLYQNMISLHFYLDACFIFSLLNNSSDDSSPIIRRMVCIFDKLLETLNKSTLFENFPINEIILIINTIVSITSTMSSSLIEIHQRIKTILSILLNFIENNYLNFHSNIQNQTEINIHLSIAQYGLQQFTSHCTCLLISHLSDDSTTLLICTYLQIIVSEIISIISLLNH</sequence>
<feature type="transmembrane region" description="Helical" evidence="1">
    <location>
        <begin position="1895"/>
        <end position="1915"/>
    </location>
</feature>
<evidence type="ECO:0000313" key="2">
    <source>
        <dbReference type="EMBL" id="GAB1219561.1"/>
    </source>
</evidence>